<evidence type="ECO:0000259" key="8">
    <source>
        <dbReference type="Pfam" id="PF02676"/>
    </source>
</evidence>
<keyword evidence="4 7" id="KW-0949">S-adenosyl-L-methionine</keyword>
<dbReference type="GO" id="GO:0031591">
    <property type="term" value="P:wybutosine biosynthetic process"/>
    <property type="evidence" value="ECO:0007669"/>
    <property type="project" value="InterPro"/>
</dbReference>
<comment type="function">
    <text evidence="7">S-adenosyl-L-methionine-dependent methyltransferase that acts as a component of the wyosine derivatives biosynthesis pathway. Probably methylates N-4 position of wybutosine-86 to produce wybutosine-72.</text>
</comment>
<dbReference type="Gene3D" id="3.30.1960.10">
    <property type="entry name" value="tRNA wybutosine-synthesizing-like"/>
    <property type="match status" value="1"/>
</dbReference>
<dbReference type="Pfam" id="PF02676">
    <property type="entry name" value="TYW3"/>
    <property type="match status" value="1"/>
</dbReference>
<evidence type="ECO:0000313" key="9">
    <source>
        <dbReference type="EMBL" id="HGQ36410.1"/>
    </source>
</evidence>
<dbReference type="HAMAP" id="MF_00266">
    <property type="entry name" value="TYW3_archaea"/>
    <property type="match status" value="1"/>
</dbReference>
<dbReference type="NCBIfam" id="NF003263">
    <property type="entry name" value="PRK04235.1-1"/>
    <property type="match status" value="1"/>
</dbReference>
<keyword evidence="3 7" id="KW-0808">Transferase</keyword>
<comment type="similarity">
    <text evidence="1 7">Belongs to the TYW3 family.</text>
</comment>
<accession>A0A7C4JIH3</accession>
<dbReference type="EMBL" id="DTBD01000006">
    <property type="protein sequence ID" value="HGQ63776.1"/>
    <property type="molecule type" value="Genomic_DNA"/>
</dbReference>
<name>A0A7C4JIH3_9CREN</name>
<dbReference type="PANTHER" id="PTHR48418">
    <property type="entry name" value="TRNA WYBUTOSINE-SYNTHESIZING PROTEIN 3"/>
    <property type="match status" value="1"/>
</dbReference>
<dbReference type="EMBL" id="DTCK01000041">
    <property type="protein sequence ID" value="HGQ36410.1"/>
    <property type="molecule type" value="Genomic_DNA"/>
</dbReference>
<comment type="caution">
    <text evidence="10">The sequence shown here is derived from an EMBL/GenBank/DDBJ whole genome shotgun (WGS) entry which is preliminary data.</text>
</comment>
<gene>
    <name evidence="7" type="primary">taw3</name>
    <name evidence="10" type="ORF">ENU08_00815</name>
    <name evidence="9" type="ORF">ENU41_07020</name>
</gene>
<evidence type="ECO:0000256" key="4">
    <source>
        <dbReference type="ARBA" id="ARBA00022691"/>
    </source>
</evidence>
<dbReference type="AlphaFoldDB" id="A0A7C4JIH3"/>
<dbReference type="PANTHER" id="PTHR48418:SF1">
    <property type="entry name" value="TRNA WYBUTOSINE-SYNTHESIZING PROTEIN 3"/>
    <property type="match status" value="1"/>
</dbReference>
<proteinExistence type="inferred from homology"/>
<reference evidence="10" key="1">
    <citation type="journal article" date="2020" name="mSystems">
        <title>Genome- and Community-Level Interaction Insights into Carbon Utilization and Element Cycling Functions of Hydrothermarchaeota in Hydrothermal Sediment.</title>
        <authorList>
            <person name="Zhou Z."/>
            <person name="Liu Y."/>
            <person name="Xu W."/>
            <person name="Pan J."/>
            <person name="Luo Z.H."/>
            <person name="Li M."/>
        </authorList>
    </citation>
    <scope>NUCLEOTIDE SEQUENCE [LARGE SCALE GENOMIC DNA]</scope>
    <source>
        <strain evidence="10">SpSt-637</strain>
        <strain evidence="9">SpSt-667</strain>
    </source>
</reference>
<dbReference type="InterPro" id="IPR022908">
    <property type="entry name" value="Taw3"/>
</dbReference>
<dbReference type="GO" id="GO:0030488">
    <property type="term" value="P:tRNA methylation"/>
    <property type="evidence" value="ECO:0007669"/>
    <property type="project" value="InterPro"/>
</dbReference>
<evidence type="ECO:0000256" key="3">
    <source>
        <dbReference type="ARBA" id="ARBA00022679"/>
    </source>
</evidence>
<evidence type="ECO:0000313" key="10">
    <source>
        <dbReference type="EMBL" id="HGQ63776.1"/>
    </source>
</evidence>
<dbReference type="GO" id="GO:0008175">
    <property type="term" value="F:tRNA methyltransferase activity"/>
    <property type="evidence" value="ECO:0007669"/>
    <property type="project" value="InterPro"/>
</dbReference>
<protein>
    <recommendedName>
        <fullName evidence="6 7">tRNA(Phe) 7-((3-amino-3-carboxypropyl)-4-demethylwyosine(37)-N(4))-methyltransferase</fullName>
        <ecNumber evidence="7">2.1.1.282</ecNumber>
    </recommendedName>
    <alternativeName>
        <fullName evidence="7">tRNA wyosine derivatives biosynthesis protein Taw3</fullName>
    </alternativeName>
</protein>
<dbReference type="InterPro" id="IPR003827">
    <property type="entry name" value="tRNA_yW-synthesising"/>
</dbReference>
<evidence type="ECO:0000256" key="1">
    <source>
        <dbReference type="ARBA" id="ARBA00008569"/>
    </source>
</evidence>
<organism evidence="10">
    <name type="scientific">Ignisphaera aggregans</name>
    <dbReference type="NCBI Taxonomy" id="334771"/>
    <lineage>
        <taxon>Archaea</taxon>
        <taxon>Thermoproteota</taxon>
        <taxon>Thermoprotei</taxon>
        <taxon>Desulfurococcales</taxon>
        <taxon>Desulfurococcaceae</taxon>
        <taxon>Ignisphaera</taxon>
    </lineage>
</organism>
<evidence type="ECO:0000256" key="2">
    <source>
        <dbReference type="ARBA" id="ARBA00022603"/>
    </source>
</evidence>
<comment type="catalytic activity">
    <reaction evidence="7">
        <text>4-demethyl-7-[(3S)-3-amino-3-carboxypropyl]wyosine(37) in tRNA(Phe) + S-adenosyl-L-methionine = 7-[(3S)-3-amino-3-carboxypropyl]wyosine(37) in tRNA(Phe) + S-adenosyl-L-homocysteine + H(+)</text>
        <dbReference type="Rhea" id="RHEA:36635"/>
        <dbReference type="Rhea" id="RHEA-COMP:10378"/>
        <dbReference type="Rhea" id="RHEA-COMP:10379"/>
        <dbReference type="ChEBI" id="CHEBI:15378"/>
        <dbReference type="ChEBI" id="CHEBI:57856"/>
        <dbReference type="ChEBI" id="CHEBI:59789"/>
        <dbReference type="ChEBI" id="CHEBI:73543"/>
        <dbReference type="ChEBI" id="CHEBI:73550"/>
        <dbReference type="EC" id="2.1.1.282"/>
    </reaction>
</comment>
<dbReference type="SUPFAM" id="SSF111278">
    <property type="entry name" value="SSo0622-like"/>
    <property type="match status" value="1"/>
</dbReference>
<evidence type="ECO:0000256" key="7">
    <source>
        <dbReference type="HAMAP-Rule" id="MF_00266"/>
    </source>
</evidence>
<sequence>MMYKEPCFIVDQSRWLKRREEAYRRFLEDIEIGYADKDIVDFIKHIFAKEKIFTTSSCSGRITIVDALYPWLREESYIVFKKHEPVSVDEIIVVIQQQPLHRLWLISSGPIVHFVAVNLDTAYRILQIARESGFKHSGIISMSIDGIVVEIISGTWTSFLLRDGDVWFTNNIDKIVAVANEVLIEGKKRLEKLFKLFKDADI</sequence>
<keyword evidence="2 7" id="KW-0489">Methyltransferase</keyword>
<keyword evidence="5 7" id="KW-0819">tRNA processing</keyword>
<feature type="domain" description="tRNA wybutosine-synthesizing protein" evidence="8">
    <location>
        <begin position="27"/>
        <end position="198"/>
    </location>
</feature>
<dbReference type="EC" id="2.1.1.282" evidence="7"/>
<evidence type="ECO:0000256" key="6">
    <source>
        <dbReference type="ARBA" id="ARBA00030554"/>
    </source>
</evidence>
<dbReference type="InterPro" id="IPR036602">
    <property type="entry name" value="tRNA_yW-synthesising-like_sf"/>
</dbReference>
<evidence type="ECO:0000256" key="5">
    <source>
        <dbReference type="ARBA" id="ARBA00022694"/>
    </source>
</evidence>